<evidence type="ECO:0000259" key="2">
    <source>
        <dbReference type="Pfam" id="PF02357"/>
    </source>
</evidence>
<dbReference type="NCBIfam" id="NF033644">
    <property type="entry name" value="antiterm_UpxY"/>
    <property type="match status" value="1"/>
</dbReference>
<accession>A0A9D2BPK7</accession>
<name>A0A9D2BPK7_9BACT</name>
<dbReference type="AlphaFoldDB" id="A0A9D2BPK7"/>
<evidence type="ECO:0000313" key="4">
    <source>
        <dbReference type="Proteomes" id="UP000823847"/>
    </source>
</evidence>
<dbReference type="Pfam" id="PF02357">
    <property type="entry name" value="NusG"/>
    <property type="match status" value="1"/>
</dbReference>
<reference evidence="3" key="1">
    <citation type="journal article" date="2021" name="PeerJ">
        <title>Extensive microbial diversity within the chicken gut microbiome revealed by metagenomics and culture.</title>
        <authorList>
            <person name="Gilroy R."/>
            <person name="Ravi A."/>
            <person name="Getino M."/>
            <person name="Pursley I."/>
            <person name="Horton D.L."/>
            <person name="Alikhan N.F."/>
            <person name="Baker D."/>
            <person name="Gharbi K."/>
            <person name="Hall N."/>
            <person name="Watson M."/>
            <person name="Adriaenssens E.M."/>
            <person name="Foster-Nyarko E."/>
            <person name="Jarju S."/>
            <person name="Secka A."/>
            <person name="Antonio M."/>
            <person name="Oren A."/>
            <person name="Chaudhuri R.R."/>
            <person name="La Ragione R."/>
            <person name="Hildebrand F."/>
            <person name="Pallen M.J."/>
        </authorList>
    </citation>
    <scope>NUCLEOTIDE SEQUENCE</scope>
    <source>
        <strain evidence="3">ChiHecec2B26-12326</strain>
    </source>
</reference>
<sequence length="186" mass="21684">MEKATRPQFWIAARTIAKGELSLRSYFEENAIECFVPTRRVLLKRKGEMVEQEVPIIHNLLFFKADFSLAHSLFNQNSRRLFRIRGENGMLTIPDRQMEPFVRFVNEHYGKVQILDTNYVIGDLMMIKKGPFAGWIGKVIQIDNKNFFTVSLEGLLVAAVRFPKSNLMKVDEAQMDKNILPKEYHF</sequence>
<dbReference type="SUPFAM" id="SSF82679">
    <property type="entry name" value="N-utilization substance G protein NusG, N-terminal domain"/>
    <property type="match status" value="1"/>
</dbReference>
<dbReference type="Gene3D" id="3.30.70.940">
    <property type="entry name" value="NusG, N-terminal domain"/>
    <property type="match status" value="1"/>
</dbReference>
<keyword evidence="1" id="KW-0804">Transcription</keyword>
<dbReference type="InterPro" id="IPR036735">
    <property type="entry name" value="NGN_dom_sf"/>
</dbReference>
<evidence type="ECO:0000256" key="1">
    <source>
        <dbReference type="ARBA" id="ARBA00023163"/>
    </source>
</evidence>
<reference evidence="3" key="2">
    <citation type="submission" date="2021-04" db="EMBL/GenBank/DDBJ databases">
        <authorList>
            <person name="Gilroy R."/>
        </authorList>
    </citation>
    <scope>NUCLEOTIDE SEQUENCE</scope>
    <source>
        <strain evidence="3">ChiHecec2B26-12326</strain>
    </source>
</reference>
<protein>
    <submittedName>
        <fullName evidence="3">UpxY family transcription antiterminator</fullName>
    </submittedName>
</protein>
<gene>
    <name evidence="3" type="ORF">H9848_01025</name>
</gene>
<dbReference type="InterPro" id="IPR006645">
    <property type="entry name" value="NGN-like_dom"/>
</dbReference>
<dbReference type="CDD" id="cd09895">
    <property type="entry name" value="NGN_SP_UpxY"/>
    <property type="match status" value="1"/>
</dbReference>
<feature type="domain" description="NusG-like N-terminal" evidence="2">
    <location>
        <begin position="10"/>
        <end position="100"/>
    </location>
</feature>
<dbReference type="EMBL" id="DXEN01000007">
    <property type="protein sequence ID" value="HIX85181.1"/>
    <property type="molecule type" value="Genomic_DNA"/>
</dbReference>
<organism evidence="3 4">
    <name type="scientific">Candidatus Parabacteroides intestinigallinarum</name>
    <dbReference type="NCBI Taxonomy" id="2838722"/>
    <lineage>
        <taxon>Bacteria</taxon>
        <taxon>Pseudomonadati</taxon>
        <taxon>Bacteroidota</taxon>
        <taxon>Bacteroidia</taxon>
        <taxon>Bacteroidales</taxon>
        <taxon>Tannerellaceae</taxon>
        <taxon>Parabacteroides</taxon>
    </lineage>
</organism>
<evidence type="ECO:0000313" key="3">
    <source>
        <dbReference type="EMBL" id="HIX85181.1"/>
    </source>
</evidence>
<dbReference type="SUPFAM" id="SSF50104">
    <property type="entry name" value="Translation proteins SH3-like domain"/>
    <property type="match status" value="1"/>
</dbReference>
<dbReference type="GO" id="GO:0006354">
    <property type="term" value="P:DNA-templated transcription elongation"/>
    <property type="evidence" value="ECO:0007669"/>
    <property type="project" value="InterPro"/>
</dbReference>
<dbReference type="Proteomes" id="UP000823847">
    <property type="component" value="Unassembled WGS sequence"/>
</dbReference>
<dbReference type="InterPro" id="IPR008991">
    <property type="entry name" value="Translation_prot_SH3-like_sf"/>
</dbReference>
<proteinExistence type="predicted"/>
<comment type="caution">
    <text evidence="3">The sequence shown here is derived from an EMBL/GenBank/DDBJ whole genome shotgun (WGS) entry which is preliminary data.</text>
</comment>